<comment type="caution">
    <text evidence="2">The sequence shown here is derived from an EMBL/GenBank/DDBJ whole genome shotgun (WGS) entry which is preliminary data.</text>
</comment>
<evidence type="ECO:0000313" key="2">
    <source>
        <dbReference type="EMBL" id="HGQ18248.1"/>
    </source>
</evidence>
<dbReference type="EMBL" id="DTBZ01000085">
    <property type="protein sequence ID" value="HGQ18248.1"/>
    <property type="molecule type" value="Genomic_DNA"/>
</dbReference>
<evidence type="ECO:0000313" key="1">
    <source>
        <dbReference type="EMBL" id="HGN37291.1"/>
    </source>
</evidence>
<reference evidence="2" key="1">
    <citation type="journal article" date="2020" name="mSystems">
        <title>Genome- and Community-Level Interaction Insights into Carbon Utilization and Element Cycling Functions of Hydrothermarchaeota in Hydrothermal Sediment.</title>
        <authorList>
            <person name="Zhou Z."/>
            <person name="Liu Y."/>
            <person name="Xu W."/>
            <person name="Pan J."/>
            <person name="Luo Z.H."/>
            <person name="Li M."/>
        </authorList>
    </citation>
    <scope>NUCLEOTIDE SEQUENCE [LARGE SCALE GENOMIC DNA]</scope>
    <source>
        <strain evidence="1">SpSt-618</strain>
        <strain evidence="2">SpSt-657</strain>
    </source>
</reference>
<organism evidence="2">
    <name type="scientific">Ignisphaera aggregans</name>
    <dbReference type="NCBI Taxonomy" id="334771"/>
    <lineage>
        <taxon>Archaea</taxon>
        <taxon>Thermoproteota</taxon>
        <taxon>Thermoprotei</taxon>
        <taxon>Desulfurococcales</taxon>
        <taxon>Desulfurococcaceae</taxon>
        <taxon>Ignisphaera</taxon>
    </lineage>
</organism>
<protein>
    <submittedName>
        <fullName evidence="2">Uncharacterized protein</fullName>
    </submittedName>
</protein>
<sequence length="106" mass="12083">MTITQPVGKMMDLVKNTIRRHISTRAPGLLEILNLYSLNIHGKEILTLLIESPCTAYRLLYQLYKDRAVATAIMANLFIAPLSTIENPSIHQFFLNKLKECIDKEP</sequence>
<dbReference type="EMBL" id="DTAI01000211">
    <property type="protein sequence ID" value="HGN37291.1"/>
    <property type="molecule type" value="Genomic_DNA"/>
</dbReference>
<name>A0A7J3JQ75_9CREN</name>
<gene>
    <name evidence="1" type="ORF">ENT87_07080</name>
    <name evidence="2" type="ORF">ENU30_04655</name>
</gene>
<proteinExistence type="predicted"/>
<accession>A0A7J3JQ75</accession>
<dbReference type="AlphaFoldDB" id="A0A7J3JQ75"/>